<gene>
    <name evidence="2" type="ORF">EDC38_2861</name>
</gene>
<dbReference type="Gene3D" id="2.60.120.560">
    <property type="entry name" value="Exo-inulinase, domain 1"/>
    <property type="match status" value="1"/>
</dbReference>
<dbReference type="EMBL" id="RJUK01000002">
    <property type="protein sequence ID" value="ROQ18633.1"/>
    <property type="molecule type" value="Genomic_DNA"/>
</dbReference>
<comment type="caution">
    <text evidence="2">The sequence shown here is derived from an EMBL/GenBank/DDBJ whole genome shotgun (WGS) entry which is preliminary data.</text>
</comment>
<sequence length="232" mass="26839">MRKLILFFLSLMSISGCSTHPQVESTHLIDPSLSHFENIYDYGSAQVENGELILRSTDNWFLTTKKRYRDFILTAEVLMPDVDEYSNSGIIFRGQVKTTDDGQEAMGYQAEVDPSDRKWSGGLYDQARRQWLHPVHPTRSEPDDHFEENYLSGWTDEMASAYRHLEWNKYRIECRGSDIKIYVNGVLTTHVRDSKDSEGFIGLQHHGSQLLKESGRTNNIVRFRNVTITELE</sequence>
<dbReference type="Proteomes" id="UP000273643">
    <property type="component" value="Unassembled WGS sequence"/>
</dbReference>
<feature type="domain" description="3-keto-alpha-glucoside-1,2-lyase/3-keto-2-hydroxy-glucal hydratase" evidence="1">
    <location>
        <begin position="32"/>
        <end position="229"/>
    </location>
</feature>
<reference evidence="2 3" key="1">
    <citation type="submission" date="2018-11" db="EMBL/GenBank/DDBJ databases">
        <title>Genomic Encyclopedia of Type Strains, Phase IV (KMG-IV): sequencing the most valuable type-strain genomes for metagenomic binning, comparative biology and taxonomic classification.</title>
        <authorList>
            <person name="Goeker M."/>
        </authorList>
    </citation>
    <scope>NUCLEOTIDE SEQUENCE [LARGE SCALE GENOMIC DNA]</scope>
    <source>
        <strain evidence="2 3">DSM 16974</strain>
    </source>
</reference>
<keyword evidence="3" id="KW-1185">Reference proteome</keyword>
<dbReference type="InterPro" id="IPR010496">
    <property type="entry name" value="AL/BT2_dom"/>
</dbReference>
<dbReference type="OrthoDB" id="9806233at2"/>
<proteinExistence type="predicted"/>
<dbReference type="Pfam" id="PF06439">
    <property type="entry name" value="3keto-disac_hyd"/>
    <property type="match status" value="1"/>
</dbReference>
<dbReference type="AlphaFoldDB" id="A0A3N1NR45"/>
<dbReference type="PROSITE" id="PS51257">
    <property type="entry name" value="PROKAR_LIPOPROTEIN"/>
    <property type="match status" value="1"/>
</dbReference>
<dbReference type="RefSeq" id="WP_123639225.1">
    <property type="nucleotide sequence ID" value="NZ_RJUK01000002.1"/>
</dbReference>
<accession>A0A3N1NR45</accession>
<evidence type="ECO:0000259" key="1">
    <source>
        <dbReference type="Pfam" id="PF06439"/>
    </source>
</evidence>
<name>A0A3N1NR45_9GAMM</name>
<evidence type="ECO:0000313" key="2">
    <source>
        <dbReference type="EMBL" id="ROQ18633.1"/>
    </source>
</evidence>
<organism evidence="2 3">
    <name type="scientific">Marinimicrobium koreense</name>
    <dbReference type="NCBI Taxonomy" id="306545"/>
    <lineage>
        <taxon>Bacteria</taxon>
        <taxon>Pseudomonadati</taxon>
        <taxon>Pseudomonadota</taxon>
        <taxon>Gammaproteobacteria</taxon>
        <taxon>Cellvibrionales</taxon>
        <taxon>Cellvibrionaceae</taxon>
        <taxon>Marinimicrobium</taxon>
    </lineage>
</organism>
<protein>
    <submittedName>
        <fullName evidence="2">Uncharacterized protein DUF1080</fullName>
    </submittedName>
</protein>
<evidence type="ECO:0000313" key="3">
    <source>
        <dbReference type="Proteomes" id="UP000273643"/>
    </source>
</evidence>
<dbReference type="GO" id="GO:0016787">
    <property type="term" value="F:hydrolase activity"/>
    <property type="evidence" value="ECO:0007669"/>
    <property type="project" value="InterPro"/>
</dbReference>